<dbReference type="HOGENOM" id="CLU_2654376_0_0_1"/>
<gene>
    <name evidence="2" type="ORF">CH063_15374</name>
</gene>
<evidence type="ECO:0000256" key="1">
    <source>
        <dbReference type="SAM" id="MobiDB-lite"/>
    </source>
</evidence>
<evidence type="ECO:0000313" key="2">
    <source>
        <dbReference type="EMBL" id="CCF46700.1"/>
    </source>
</evidence>
<proteinExistence type="predicted"/>
<name>H1W2I7_COLHI</name>
<feature type="region of interest" description="Disordered" evidence="1">
    <location>
        <begin position="53"/>
        <end position="76"/>
    </location>
</feature>
<dbReference type="EMBL" id="CACQ02008971">
    <property type="protein sequence ID" value="CCF46700.1"/>
    <property type="molecule type" value="Genomic_DNA"/>
</dbReference>
<reference evidence="3" key="1">
    <citation type="journal article" date="2012" name="Nat. Genet.">
        <title>Lifestyle transitions in plant pathogenic Colletotrichum fungi deciphered by genome and transcriptome analyses.</title>
        <authorList>
            <person name="O'Connell R.J."/>
            <person name="Thon M.R."/>
            <person name="Hacquard S."/>
            <person name="Amyotte S.G."/>
            <person name="Kleemann J."/>
            <person name="Torres M.F."/>
            <person name="Damm U."/>
            <person name="Buiate E.A."/>
            <person name="Epstein L."/>
            <person name="Alkan N."/>
            <person name="Altmueller J."/>
            <person name="Alvarado-Balderrama L."/>
            <person name="Bauser C.A."/>
            <person name="Becker C."/>
            <person name="Birren B.W."/>
            <person name="Chen Z."/>
            <person name="Choi J."/>
            <person name="Crouch J.A."/>
            <person name="Duvick J.P."/>
            <person name="Farman M.A."/>
            <person name="Gan P."/>
            <person name="Heiman D."/>
            <person name="Henrissat B."/>
            <person name="Howard R.J."/>
            <person name="Kabbage M."/>
            <person name="Koch C."/>
            <person name="Kracher B."/>
            <person name="Kubo Y."/>
            <person name="Law A.D."/>
            <person name="Lebrun M.-H."/>
            <person name="Lee Y.-H."/>
            <person name="Miyara I."/>
            <person name="Moore N."/>
            <person name="Neumann U."/>
            <person name="Nordstroem K."/>
            <person name="Panaccione D.G."/>
            <person name="Panstruga R."/>
            <person name="Place M."/>
            <person name="Proctor R.H."/>
            <person name="Prusky D."/>
            <person name="Rech G."/>
            <person name="Reinhardt R."/>
            <person name="Rollins J.A."/>
            <person name="Rounsley S."/>
            <person name="Schardl C.L."/>
            <person name="Schwartz D.C."/>
            <person name="Shenoy N."/>
            <person name="Shirasu K."/>
            <person name="Sikhakolli U.R."/>
            <person name="Stueber K."/>
            <person name="Sukno S.A."/>
            <person name="Sweigard J.A."/>
            <person name="Takano Y."/>
            <person name="Takahara H."/>
            <person name="Trail F."/>
            <person name="van der Does H.C."/>
            <person name="Voll L.M."/>
            <person name="Will I."/>
            <person name="Young S."/>
            <person name="Zeng Q."/>
            <person name="Zhang J."/>
            <person name="Zhou S."/>
            <person name="Dickman M.B."/>
            <person name="Schulze-Lefert P."/>
            <person name="Ver Loren van Themaat E."/>
            <person name="Ma L.-J."/>
            <person name="Vaillancourt L.J."/>
        </authorList>
    </citation>
    <scope>NUCLEOTIDE SEQUENCE [LARGE SCALE GENOMIC DNA]</scope>
    <source>
        <strain evidence="3">IMI 349063</strain>
    </source>
</reference>
<dbReference type="AlphaFoldDB" id="H1W2I7"/>
<accession>H1W2I7</accession>
<dbReference type="Proteomes" id="UP000007174">
    <property type="component" value="Unassembled WGS sequence"/>
</dbReference>
<protein>
    <submittedName>
        <fullName evidence="2">Uncharacterized protein</fullName>
    </submittedName>
</protein>
<evidence type="ECO:0000313" key="3">
    <source>
        <dbReference type="Proteomes" id="UP000007174"/>
    </source>
</evidence>
<sequence>MLHHPAVVRYHWQPLKTPVCVHSSESSLLLFSTQSCARDANFEIINTKTPANRAEIAAGEPPKVSKPADTARPKLY</sequence>
<organism evidence="2 3">
    <name type="scientific">Colletotrichum higginsianum (strain IMI 349063)</name>
    <name type="common">Crucifer anthracnose fungus</name>
    <dbReference type="NCBI Taxonomy" id="759273"/>
    <lineage>
        <taxon>Eukaryota</taxon>
        <taxon>Fungi</taxon>
        <taxon>Dikarya</taxon>
        <taxon>Ascomycota</taxon>
        <taxon>Pezizomycotina</taxon>
        <taxon>Sordariomycetes</taxon>
        <taxon>Hypocreomycetidae</taxon>
        <taxon>Glomerellales</taxon>
        <taxon>Glomerellaceae</taxon>
        <taxon>Colletotrichum</taxon>
        <taxon>Colletotrichum destructivum species complex</taxon>
    </lineage>
</organism>